<dbReference type="InterPro" id="IPR043993">
    <property type="entry name" value="T4SS_pilin"/>
</dbReference>
<feature type="transmembrane region" description="Helical" evidence="1">
    <location>
        <begin position="31"/>
        <end position="52"/>
    </location>
</feature>
<evidence type="ECO:0000256" key="1">
    <source>
        <dbReference type="SAM" id="Phobius"/>
    </source>
</evidence>
<feature type="transmembrane region" description="Helical" evidence="1">
    <location>
        <begin position="58"/>
        <end position="86"/>
    </location>
</feature>
<dbReference type="AlphaFoldDB" id="A0A1G2DF37"/>
<evidence type="ECO:0000313" key="2">
    <source>
        <dbReference type="EMBL" id="OGZ11571.1"/>
    </source>
</evidence>
<dbReference type="Pfam" id="PF18895">
    <property type="entry name" value="T4SS_pilin"/>
    <property type="match status" value="1"/>
</dbReference>
<organism evidence="2 3">
    <name type="scientific">Candidatus Lloydbacteria bacterium RIFCSPHIGHO2_02_FULL_51_22</name>
    <dbReference type="NCBI Taxonomy" id="1798663"/>
    <lineage>
        <taxon>Bacteria</taxon>
        <taxon>Candidatus Lloydiibacteriota</taxon>
    </lineage>
</organism>
<evidence type="ECO:0000313" key="3">
    <source>
        <dbReference type="Proteomes" id="UP000178099"/>
    </source>
</evidence>
<keyword evidence="1" id="KW-0472">Membrane</keyword>
<protein>
    <submittedName>
        <fullName evidence="2">Uncharacterized protein</fullName>
    </submittedName>
</protein>
<gene>
    <name evidence="2" type="ORF">A3D67_00195</name>
</gene>
<keyword evidence="1" id="KW-0812">Transmembrane</keyword>
<keyword evidence="1" id="KW-1133">Transmembrane helix</keyword>
<name>A0A1G2DF37_9BACT</name>
<feature type="transmembrane region" description="Helical" evidence="1">
    <location>
        <begin position="107"/>
        <end position="128"/>
    </location>
</feature>
<dbReference type="Proteomes" id="UP000178099">
    <property type="component" value="Unassembled WGS sequence"/>
</dbReference>
<dbReference type="EMBL" id="MHLN01000018">
    <property type="protein sequence ID" value="OGZ11571.1"/>
    <property type="molecule type" value="Genomic_DNA"/>
</dbReference>
<comment type="caution">
    <text evidence="2">The sequence shown here is derived from an EMBL/GenBank/DDBJ whole genome shotgun (WGS) entry which is preliminary data.</text>
</comment>
<reference evidence="2 3" key="1">
    <citation type="journal article" date="2016" name="Nat. Commun.">
        <title>Thousands of microbial genomes shed light on interconnected biogeochemical processes in an aquifer system.</title>
        <authorList>
            <person name="Anantharaman K."/>
            <person name="Brown C.T."/>
            <person name="Hug L.A."/>
            <person name="Sharon I."/>
            <person name="Castelle C.J."/>
            <person name="Probst A.J."/>
            <person name="Thomas B.C."/>
            <person name="Singh A."/>
            <person name="Wilkins M.J."/>
            <person name="Karaoz U."/>
            <person name="Brodie E.L."/>
            <person name="Williams K.H."/>
            <person name="Hubbard S.S."/>
            <person name="Banfield J.F."/>
        </authorList>
    </citation>
    <scope>NUCLEOTIDE SEQUENCE [LARGE SCALE GENOMIC DNA]</scope>
</reference>
<sequence>MKHTTKKSKEHSFLFDVLRFKLYVSHCTPRVFSYLAAFFFGVSPAVAFAATAPTDFKALVTFIIDSILTPIIALIFALAFVAFLWGGVQFIQKADDPKGREAGRNKMLYGIIGLSVMLSVWALVNILLTTFGLNLGVPFLPEGWTGGNLD</sequence>
<accession>A0A1G2DF37</accession>
<proteinExistence type="predicted"/>